<evidence type="ECO:0000313" key="2">
    <source>
        <dbReference type="Proteomes" id="UP000298061"/>
    </source>
</evidence>
<organism evidence="1 2">
    <name type="scientific">Hericium alpestre</name>
    <dbReference type="NCBI Taxonomy" id="135208"/>
    <lineage>
        <taxon>Eukaryota</taxon>
        <taxon>Fungi</taxon>
        <taxon>Dikarya</taxon>
        <taxon>Basidiomycota</taxon>
        <taxon>Agaricomycotina</taxon>
        <taxon>Agaricomycetes</taxon>
        <taxon>Russulales</taxon>
        <taxon>Hericiaceae</taxon>
        <taxon>Hericium</taxon>
    </lineage>
</organism>
<gene>
    <name evidence="1" type="ORF">EWM64_g7509</name>
</gene>
<accession>A0A4Y9ZRT0</accession>
<comment type="caution">
    <text evidence="1">The sequence shown here is derived from an EMBL/GenBank/DDBJ whole genome shotgun (WGS) entry which is preliminary data.</text>
</comment>
<sequence length="96" mass="10734">MLNYGSVAVALVQRQVMVVQAVRPHDQGDRYLDVYTFTPFGERVFLASNAPCARIASHDLLTIFPDADIFSMPAHDVLELPPKAFGEFNELIARNQ</sequence>
<dbReference type="AlphaFoldDB" id="A0A4Y9ZRT0"/>
<reference evidence="1 2" key="1">
    <citation type="submission" date="2019-02" db="EMBL/GenBank/DDBJ databases">
        <title>Genome sequencing of the rare red list fungi Hericium alpestre (H. flagellum).</title>
        <authorList>
            <person name="Buettner E."/>
            <person name="Kellner H."/>
        </authorList>
    </citation>
    <scope>NUCLEOTIDE SEQUENCE [LARGE SCALE GENOMIC DNA]</scope>
    <source>
        <strain evidence="1 2">DSM 108284</strain>
    </source>
</reference>
<keyword evidence="2" id="KW-1185">Reference proteome</keyword>
<evidence type="ECO:0000313" key="1">
    <source>
        <dbReference type="EMBL" id="TFY76501.1"/>
    </source>
</evidence>
<dbReference type="Proteomes" id="UP000298061">
    <property type="component" value="Unassembled WGS sequence"/>
</dbReference>
<proteinExistence type="predicted"/>
<name>A0A4Y9ZRT0_9AGAM</name>
<feature type="non-terminal residue" evidence="1">
    <location>
        <position position="96"/>
    </location>
</feature>
<dbReference type="OrthoDB" id="3212455at2759"/>
<protein>
    <submittedName>
        <fullName evidence="1">Uncharacterized protein</fullName>
    </submittedName>
</protein>
<dbReference type="EMBL" id="SFCI01001187">
    <property type="protein sequence ID" value="TFY76501.1"/>
    <property type="molecule type" value="Genomic_DNA"/>
</dbReference>